<gene>
    <name evidence="1" type="ORF">HPP92_007466</name>
</gene>
<reference evidence="1 2" key="1">
    <citation type="journal article" date="2020" name="Nat. Food">
        <title>A phased Vanilla planifolia genome enables genetic improvement of flavour and production.</title>
        <authorList>
            <person name="Hasing T."/>
            <person name="Tang H."/>
            <person name="Brym M."/>
            <person name="Khazi F."/>
            <person name="Huang T."/>
            <person name="Chambers A.H."/>
        </authorList>
    </citation>
    <scope>NUCLEOTIDE SEQUENCE [LARGE SCALE GENOMIC DNA]</scope>
    <source>
        <tissue evidence="1">Leaf</tissue>
    </source>
</reference>
<accession>A0A835RI94</accession>
<name>A0A835RI94_VANPL</name>
<organism evidence="1 2">
    <name type="scientific">Vanilla planifolia</name>
    <name type="common">Vanilla</name>
    <dbReference type="NCBI Taxonomy" id="51239"/>
    <lineage>
        <taxon>Eukaryota</taxon>
        <taxon>Viridiplantae</taxon>
        <taxon>Streptophyta</taxon>
        <taxon>Embryophyta</taxon>
        <taxon>Tracheophyta</taxon>
        <taxon>Spermatophyta</taxon>
        <taxon>Magnoliopsida</taxon>
        <taxon>Liliopsida</taxon>
        <taxon>Asparagales</taxon>
        <taxon>Orchidaceae</taxon>
        <taxon>Vanilloideae</taxon>
        <taxon>Vanilleae</taxon>
        <taxon>Vanilla</taxon>
    </lineage>
</organism>
<evidence type="ECO:0000313" key="1">
    <source>
        <dbReference type="EMBL" id="KAG0488655.1"/>
    </source>
</evidence>
<dbReference type="AlphaFoldDB" id="A0A835RI94"/>
<dbReference type="OrthoDB" id="1713768at2759"/>
<comment type="caution">
    <text evidence="1">The sequence shown here is derived from an EMBL/GenBank/DDBJ whole genome shotgun (WGS) entry which is preliminary data.</text>
</comment>
<protein>
    <submittedName>
        <fullName evidence="1">Uncharacterized protein</fullName>
    </submittedName>
</protein>
<evidence type="ECO:0000313" key="2">
    <source>
        <dbReference type="Proteomes" id="UP000636800"/>
    </source>
</evidence>
<keyword evidence="2" id="KW-1185">Reference proteome</keyword>
<proteinExistence type="predicted"/>
<dbReference type="EMBL" id="JADCNL010000003">
    <property type="protein sequence ID" value="KAG0488655.1"/>
    <property type="molecule type" value="Genomic_DNA"/>
</dbReference>
<sequence length="144" mass="16342">MHRKLHPAQIELEGVPAQIDLQCRLPRPKKDRSVADKHVPGQIDDSPLRHAQLLRDDAGKVVMIQDEVRRGGLGEFSELSRNTPGEAIAGEIDAEEFRRATSSAGMEPEKRLNERSITLREGIWERKTGIGPEREFQLRMSNER</sequence>
<dbReference type="Proteomes" id="UP000636800">
    <property type="component" value="Chromosome 3"/>
</dbReference>